<name>A0A6H5HR55_9HEMI</name>
<gene>
    <name evidence="1" type="ORF">NTEN_LOCUS24129</name>
</gene>
<reference evidence="1 2" key="1">
    <citation type="submission" date="2020-02" db="EMBL/GenBank/DDBJ databases">
        <authorList>
            <person name="Ferguson B K."/>
        </authorList>
    </citation>
    <scope>NUCLEOTIDE SEQUENCE [LARGE SCALE GENOMIC DNA]</scope>
</reference>
<dbReference type="AlphaFoldDB" id="A0A6H5HR55"/>
<organism evidence="1 2">
    <name type="scientific">Nesidiocoris tenuis</name>
    <dbReference type="NCBI Taxonomy" id="355587"/>
    <lineage>
        <taxon>Eukaryota</taxon>
        <taxon>Metazoa</taxon>
        <taxon>Ecdysozoa</taxon>
        <taxon>Arthropoda</taxon>
        <taxon>Hexapoda</taxon>
        <taxon>Insecta</taxon>
        <taxon>Pterygota</taxon>
        <taxon>Neoptera</taxon>
        <taxon>Paraneoptera</taxon>
        <taxon>Hemiptera</taxon>
        <taxon>Heteroptera</taxon>
        <taxon>Panheteroptera</taxon>
        <taxon>Cimicomorpha</taxon>
        <taxon>Miridae</taxon>
        <taxon>Dicyphina</taxon>
        <taxon>Nesidiocoris</taxon>
    </lineage>
</organism>
<protein>
    <submittedName>
        <fullName evidence="1">Uncharacterized protein</fullName>
    </submittedName>
</protein>
<accession>A0A6H5HR55</accession>
<keyword evidence="2" id="KW-1185">Reference proteome</keyword>
<proteinExistence type="predicted"/>
<dbReference type="Proteomes" id="UP000479000">
    <property type="component" value="Unassembled WGS sequence"/>
</dbReference>
<dbReference type="EMBL" id="CADCXU010035400">
    <property type="protein sequence ID" value="CAB0020556.1"/>
    <property type="molecule type" value="Genomic_DNA"/>
</dbReference>
<evidence type="ECO:0000313" key="1">
    <source>
        <dbReference type="EMBL" id="CAB0020556.1"/>
    </source>
</evidence>
<sequence length="122" mass="13588">MSGPEEGPRLFKTTASNIISRMWWRHASHNSSRDTLTDILCRRTIIAASLPQANSTNRSNVRPSFVGSSSKSLSWMAPAPYPEANRSCVSIFTSVPNKQSAARLFRQIAQSFAVSFNWRVAE</sequence>
<evidence type="ECO:0000313" key="2">
    <source>
        <dbReference type="Proteomes" id="UP000479000"/>
    </source>
</evidence>